<dbReference type="InterPro" id="IPR002938">
    <property type="entry name" value="FAD-bd"/>
</dbReference>
<protein>
    <submittedName>
        <fullName evidence="4">FAD-dependent monooxygenase</fullName>
    </submittedName>
</protein>
<dbReference type="SUPFAM" id="SSF51905">
    <property type="entry name" value="FAD/NAD(P)-binding domain"/>
    <property type="match status" value="1"/>
</dbReference>
<reference evidence="4 5" key="1">
    <citation type="submission" date="2023-12" db="EMBL/GenBank/DDBJ databases">
        <title>Genome sequencing and assembly of bacterial species from a model synthetic community.</title>
        <authorList>
            <person name="Hogle S.L."/>
        </authorList>
    </citation>
    <scope>NUCLEOTIDE SEQUENCE [LARGE SCALE GENOMIC DNA]</scope>
    <source>
        <strain evidence="4 5">HAMBI_2792</strain>
    </source>
</reference>
<evidence type="ECO:0000313" key="4">
    <source>
        <dbReference type="EMBL" id="WQE04451.1"/>
    </source>
</evidence>
<keyword evidence="4" id="KW-0560">Oxidoreductase</keyword>
<keyword evidence="1" id="KW-0285">Flavoprotein</keyword>
<evidence type="ECO:0000256" key="2">
    <source>
        <dbReference type="ARBA" id="ARBA00022827"/>
    </source>
</evidence>
<evidence type="ECO:0000259" key="3">
    <source>
        <dbReference type="Pfam" id="PF01494"/>
    </source>
</evidence>
<keyword evidence="5" id="KW-1185">Reference proteome</keyword>
<dbReference type="Proteomes" id="UP001324384">
    <property type="component" value="Chromosome"/>
</dbReference>
<dbReference type="Gene3D" id="3.40.30.120">
    <property type="match status" value="1"/>
</dbReference>
<feature type="domain" description="FAD-binding" evidence="3">
    <location>
        <begin position="6"/>
        <end position="368"/>
    </location>
</feature>
<dbReference type="RefSeq" id="WP_114800761.1">
    <property type="nucleotide sequence ID" value="NZ_CP139961.1"/>
</dbReference>
<keyword evidence="2" id="KW-0274">FAD</keyword>
<accession>A0ABZ0WZ25</accession>
<dbReference type="Pfam" id="PF01494">
    <property type="entry name" value="FAD_binding_3"/>
    <property type="match status" value="1"/>
</dbReference>
<dbReference type="PANTHER" id="PTHR43004:SF8">
    <property type="entry name" value="FAD-BINDING DOMAIN-CONTAINING PROTEIN-RELATED"/>
    <property type="match status" value="1"/>
</dbReference>
<gene>
    <name evidence="4" type="ORF">U0021_02310</name>
</gene>
<dbReference type="GO" id="GO:0004497">
    <property type="term" value="F:monooxygenase activity"/>
    <property type="evidence" value="ECO:0007669"/>
    <property type="project" value="UniProtKB-KW"/>
</dbReference>
<dbReference type="EMBL" id="CP139961">
    <property type="protein sequence ID" value="WQE04451.1"/>
    <property type="molecule type" value="Genomic_DNA"/>
</dbReference>
<evidence type="ECO:0000313" key="5">
    <source>
        <dbReference type="Proteomes" id="UP001324384"/>
    </source>
</evidence>
<evidence type="ECO:0000256" key="1">
    <source>
        <dbReference type="ARBA" id="ARBA00022630"/>
    </source>
</evidence>
<dbReference type="PANTHER" id="PTHR43004">
    <property type="entry name" value="TRK SYSTEM POTASSIUM UPTAKE PROTEIN"/>
    <property type="match status" value="1"/>
</dbReference>
<dbReference type="InterPro" id="IPR036188">
    <property type="entry name" value="FAD/NAD-bd_sf"/>
</dbReference>
<dbReference type="Pfam" id="PF21274">
    <property type="entry name" value="Rng_hyd_C"/>
    <property type="match status" value="1"/>
</dbReference>
<proteinExistence type="predicted"/>
<organism evidence="4 5">
    <name type="scientific">Moraxella canis</name>
    <dbReference type="NCBI Taxonomy" id="90239"/>
    <lineage>
        <taxon>Bacteria</taxon>
        <taxon>Pseudomonadati</taxon>
        <taxon>Pseudomonadota</taxon>
        <taxon>Gammaproteobacteria</taxon>
        <taxon>Moraxellales</taxon>
        <taxon>Moraxellaceae</taxon>
        <taxon>Moraxella</taxon>
    </lineage>
</organism>
<name>A0ABZ0WZ25_9GAMM</name>
<dbReference type="Gene3D" id="3.50.50.60">
    <property type="entry name" value="FAD/NAD(P)-binding domain"/>
    <property type="match status" value="1"/>
</dbReference>
<sequence>MRQITTPVLIIGNGPAGGAMSLALSTYGIENINITRYRWIANSPRAHITNQRTMEFLRDMGCEEEAMSVAVPQKYMGTNIFCTAISGEELGRVHAWGTHPKRKADYDMASPCQIVDIPQTYMEPILLSNAAKRGADTLLNTEYISHTQDDTGVTTILKDRLSGEEFSVRSEYLIGADGARSKVAEDIGLPMEGQMAHAGSMNILFDADLSKLVEHRPSVLYWVLQPGCDIGGIGMGLVRMIRPWNEWMLVWGYDINQPAPQMSDEEAAALLRNIVGDPLPDLKIKAISTWTNNEMYATKVSQGRVFCMGDAIHRHPPSNGLGSNTSIHDAYNLAWKMAMVLKGQAAPKLLDSYNQERAPVAKQIVTRANNSTREFGHIFKALGMLNTQDPAVMQQNIDRRKQNTQEAKAMREALRKALDHKNYEFNALGVELGQRYRSEAVVSDGTPEPEYTKDPELYYHATTWPGAHLPHAWVNHNNQEVSTYDLAGKGKFALFTGIGGEAWIDAAEAAAAKYGIEINTYVFGPGQQVEDLWGDWDKLRDIEDEGVLLIRPDLFIAYRHQGAPNDAKAELDQAFASILGYA</sequence>
<dbReference type="InterPro" id="IPR050641">
    <property type="entry name" value="RIFMO-like"/>
</dbReference>
<keyword evidence="4" id="KW-0503">Monooxygenase</keyword>
<dbReference type="PRINTS" id="PR00420">
    <property type="entry name" value="RNGMNOXGNASE"/>
</dbReference>
<dbReference type="Gene3D" id="3.30.9.10">
    <property type="entry name" value="D-Amino Acid Oxidase, subunit A, domain 2"/>
    <property type="match status" value="1"/>
</dbReference>